<proteinExistence type="predicted"/>
<dbReference type="KEGG" id="fld:ABNE31_00810"/>
<dbReference type="AlphaFoldDB" id="A0AAU7N1C6"/>
<reference evidence="1" key="1">
    <citation type="submission" date="2024-05" db="EMBL/GenBank/DDBJ databases">
        <title>Draft Genome Sequences of Flagellimonas sp. MMG031 and Marinobacter sp. MMG032 Isolated from the dinoflagellate Symbiodinium pilosum.</title>
        <authorList>
            <person name="Shikuma N.J."/>
            <person name="Farrell M.V."/>
        </authorList>
    </citation>
    <scope>NUCLEOTIDE SEQUENCE</scope>
    <source>
        <strain evidence="1">MMG031</strain>
    </source>
</reference>
<gene>
    <name evidence="1" type="ORF">ABNE31_00810</name>
</gene>
<protein>
    <submittedName>
        <fullName evidence="1">Uncharacterized protein</fullName>
    </submittedName>
</protein>
<organism evidence="1">
    <name type="scientific">Flagellimonas sp. MMG031</name>
    <dbReference type="NCBI Taxonomy" id="3158549"/>
    <lineage>
        <taxon>Bacteria</taxon>
        <taxon>Pseudomonadati</taxon>
        <taxon>Bacteroidota</taxon>
        <taxon>Flavobacteriia</taxon>
        <taxon>Flavobacteriales</taxon>
        <taxon>Flavobacteriaceae</taxon>
        <taxon>Flagellimonas</taxon>
    </lineage>
</organism>
<dbReference type="EMBL" id="CP157804">
    <property type="protein sequence ID" value="XBQ23467.1"/>
    <property type="molecule type" value="Genomic_DNA"/>
</dbReference>
<dbReference type="RefSeq" id="WP_349352006.1">
    <property type="nucleotide sequence ID" value="NZ_CP157804.1"/>
</dbReference>
<sequence length="98" mass="11108">MEIIWKHTENKTFLNHESRINLEYAVRLQVVKTLIKEAEHLMNYLSLVGIQIDASNGKVSVHPETPEPLYSKISDKLVQPNATNVQEPVSSLLATAHF</sequence>
<accession>A0AAU7N1C6</accession>
<name>A0AAU7N1C6_9FLAO</name>
<evidence type="ECO:0000313" key="1">
    <source>
        <dbReference type="EMBL" id="XBQ23467.1"/>
    </source>
</evidence>